<dbReference type="InterPro" id="IPR018499">
    <property type="entry name" value="Tetraspanin/Peripherin"/>
</dbReference>
<evidence type="ECO:0000256" key="1">
    <source>
        <dbReference type="ARBA" id="ARBA00004141"/>
    </source>
</evidence>
<gene>
    <name evidence="6" type="ORF">DYB28_007459</name>
</gene>
<keyword evidence="2 5" id="KW-0812">Transmembrane</keyword>
<sequence>MNVRTCRRVVQVLTLLSMLAGCAIAYFGIIVSSSLTSTADSSSSSVTAVMLATFGVVYVGVSMVGFCGVLATKERLQFLMIYFYSTLFISVAFIVFAYMALVAPSTMATWLKLHWSALPLRHHACCRTFDDAHAYEFPSSQCVLSDPSLHSEYRFISTRYAMLGALGLASIVALVTTLFCIIKIASVPVVMRHMLSVVNAMFVVVATGITLFVLAGFGLAGSRMKSRPLLLLVTRLVMTLIVLWVGATGAFYYAISQVAQIGPTGDVACSGELYGCSNCTTPAIRCPGVYESSPAYIAASLHLLGIVAIMLSCCVAVALAGAVVLRRSFATYQTESI</sequence>
<dbReference type="AlphaFoldDB" id="A0A9X8DVD0"/>
<evidence type="ECO:0000256" key="3">
    <source>
        <dbReference type="ARBA" id="ARBA00022989"/>
    </source>
</evidence>
<proteinExistence type="predicted"/>
<feature type="transmembrane region" description="Helical" evidence="5">
    <location>
        <begin position="160"/>
        <end position="185"/>
    </location>
</feature>
<dbReference type="EMBL" id="QUTI01028787">
    <property type="protein sequence ID" value="RLO04484.1"/>
    <property type="molecule type" value="Genomic_DNA"/>
</dbReference>
<name>A0A9X8DVD0_APHAT</name>
<feature type="transmembrane region" description="Helical" evidence="5">
    <location>
        <begin position="232"/>
        <end position="255"/>
    </location>
</feature>
<accession>A0A9X8DVD0</accession>
<dbReference type="Pfam" id="PF00335">
    <property type="entry name" value="Tetraspanin"/>
    <property type="match status" value="1"/>
</dbReference>
<evidence type="ECO:0000256" key="4">
    <source>
        <dbReference type="ARBA" id="ARBA00023136"/>
    </source>
</evidence>
<feature type="transmembrane region" description="Helical" evidence="5">
    <location>
        <begin position="301"/>
        <end position="325"/>
    </location>
</feature>
<feature type="transmembrane region" description="Helical" evidence="5">
    <location>
        <begin position="12"/>
        <end position="36"/>
    </location>
</feature>
<dbReference type="GO" id="GO:0016020">
    <property type="term" value="C:membrane"/>
    <property type="evidence" value="ECO:0007669"/>
    <property type="project" value="UniProtKB-SubCell"/>
</dbReference>
<organism evidence="6 7">
    <name type="scientific">Aphanomyces astaci</name>
    <name type="common">Crayfish plague agent</name>
    <dbReference type="NCBI Taxonomy" id="112090"/>
    <lineage>
        <taxon>Eukaryota</taxon>
        <taxon>Sar</taxon>
        <taxon>Stramenopiles</taxon>
        <taxon>Oomycota</taxon>
        <taxon>Saprolegniomycetes</taxon>
        <taxon>Saprolegniales</taxon>
        <taxon>Verrucalvaceae</taxon>
        <taxon>Aphanomyces</taxon>
    </lineage>
</organism>
<feature type="transmembrane region" description="Helical" evidence="5">
    <location>
        <begin position="48"/>
        <end position="72"/>
    </location>
</feature>
<protein>
    <submittedName>
        <fullName evidence="6">Uncharacterized protein</fullName>
    </submittedName>
</protein>
<keyword evidence="3 5" id="KW-1133">Transmembrane helix</keyword>
<keyword evidence="4 5" id="KW-0472">Membrane</keyword>
<reference evidence="6 7" key="1">
    <citation type="journal article" date="2018" name="J. Invertebr. Pathol.">
        <title>New genotyping method for the causative agent of crayfish plague (Aphanomyces astaci) based on whole genome data.</title>
        <authorList>
            <person name="Minardi D."/>
            <person name="Studholme D.J."/>
            <person name="van der Giezen M."/>
            <person name="Pretto T."/>
            <person name="Oidtmann B."/>
        </authorList>
    </citation>
    <scope>NUCLEOTIDE SEQUENCE [LARGE SCALE GENOMIC DNA]</scope>
    <source>
        <strain evidence="6 7">KB13</strain>
    </source>
</reference>
<dbReference type="PROSITE" id="PS51257">
    <property type="entry name" value="PROKAR_LIPOPROTEIN"/>
    <property type="match status" value="1"/>
</dbReference>
<evidence type="ECO:0000256" key="5">
    <source>
        <dbReference type="SAM" id="Phobius"/>
    </source>
</evidence>
<feature type="transmembrane region" description="Helical" evidence="5">
    <location>
        <begin position="197"/>
        <end position="220"/>
    </location>
</feature>
<feature type="transmembrane region" description="Helical" evidence="5">
    <location>
        <begin position="78"/>
        <end position="103"/>
    </location>
</feature>
<comment type="caution">
    <text evidence="6">The sequence shown here is derived from an EMBL/GenBank/DDBJ whole genome shotgun (WGS) entry which is preliminary data.</text>
</comment>
<dbReference type="Proteomes" id="UP000275652">
    <property type="component" value="Unassembled WGS sequence"/>
</dbReference>
<evidence type="ECO:0000313" key="6">
    <source>
        <dbReference type="EMBL" id="RLO04484.1"/>
    </source>
</evidence>
<evidence type="ECO:0000256" key="2">
    <source>
        <dbReference type="ARBA" id="ARBA00022692"/>
    </source>
</evidence>
<evidence type="ECO:0000313" key="7">
    <source>
        <dbReference type="Proteomes" id="UP000275652"/>
    </source>
</evidence>
<comment type="subcellular location">
    <subcellularLocation>
        <location evidence="1">Membrane</location>
        <topology evidence="1">Multi-pass membrane protein</topology>
    </subcellularLocation>
</comment>